<dbReference type="Proteomes" id="UP001143362">
    <property type="component" value="Unassembled WGS sequence"/>
</dbReference>
<protein>
    <submittedName>
        <fullName evidence="3">Cysteine hydrolase</fullName>
    </submittedName>
</protein>
<proteinExistence type="predicted"/>
<dbReference type="InterPro" id="IPR050272">
    <property type="entry name" value="Isochorismatase-like_hydrls"/>
</dbReference>
<evidence type="ECO:0000313" key="4">
    <source>
        <dbReference type="Proteomes" id="UP001143362"/>
    </source>
</evidence>
<evidence type="ECO:0000259" key="2">
    <source>
        <dbReference type="Pfam" id="PF00857"/>
    </source>
</evidence>
<name>A0ABT3TC86_9GAMM</name>
<dbReference type="PANTHER" id="PTHR43540">
    <property type="entry name" value="PEROXYUREIDOACRYLATE/UREIDOACRYLATE AMIDOHYDROLASE-RELATED"/>
    <property type="match status" value="1"/>
</dbReference>
<dbReference type="Gene3D" id="3.40.50.850">
    <property type="entry name" value="Isochorismatase-like"/>
    <property type="match status" value="1"/>
</dbReference>
<dbReference type="Pfam" id="PF00857">
    <property type="entry name" value="Isochorismatase"/>
    <property type="match status" value="1"/>
</dbReference>
<dbReference type="SUPFAM" id="SSF52499">
    <property type="entry name" value="Isochorismatase-like hydrolases"/>
    <property type="match status" value="1"/>
</dbReference>
<organism evidence="3 4">
    <name type="scientific">Candidatus Litorirhabdus singularis</name>
    <dbReference type="NCBI Taxonomy" id="2518993"/>
    <lineage>
        <taxon>Bacteria</taxon>
        <taxon>Pseudomonadati</taxon>
        <taxon>Pseudomonadota</taxon>
        <taxon>Gammaproteobacteria</taxon>
        <taxon>Cellvibrionales</taxon>
        <taxon>Halieaceae</taxon>
        <taxon>Candidatus Litorirhabdus</taxon>
    </lineage>
</organism>
<dbReference type="CDD" id="cd00431">
    <property type="entry name" value="cysteine_hydrolases"/>
    <property type="match status" value="1"/>
</dbReference>
<reference evidence="3" key="1">
    <citation type="submission" date="2019-02" db="EMBL/GenBank/DDBJ databases">
        <authorList>
            <person name="Li S.-H."/>
        </authorList>
    </citation>
    <scope>NUCLEOTIDE SEQUENCE</scope>
    <source>
        <strain evidence="3">IMCC14734</strain>
    </source>
</reference>
<dbReference type="EMBL" id="SHNN01000001">
    <property type="protein sequence ID" value="MCX2979886.1"/>
    <property type="molecule type" value="Genomic_DNA"/>
</dbReference>
<keyword evidence="4" id="KW-1185">Reference proteome</keyword>
<comment type="caution">
    <text evidence="3">The sequence shown here is derived from an EMBL/GenBank/DDBJ whole genome shotgun (WGS) entry which is preliminary data.</text>
</comment>
<accession>A0ABT3TC86</accession>
<dbReference type="GO" id="GO:0016787">
    <property type="term" value="F:hydrolase activity"/>
    <property type="evidence" value="ECO:0007669"/>
    <property type="project" value="UniProtKB-KW"/>
</dbReference>
<gene>
    <name evidence="3" type="ORF">EYC98_03300</name>
</gene>
<dbReference type="InterPro" id="IPR036380">
    <property type="entry name" value="Isochorismatase-like_sf"/>
</dbReference>
<keyword evidence="1 3" id="KW-0378">Hydrolase</keyword>
<evidence type="ECO:0000256" key="1">
    <source>
        <dbReference type="ARBA" id="ARBA00022801"/>
    </source>
</evidence>
<feature type="domain" description="Isochorismatase-like" evidence="2">
    <location>
        <begin position="18"/>
        <end position="117"/>
    </location>
</feature>
<sequence length="121" mass="13137">MSILAITRRRTHTDYRAASLTIAFKPQKDELLLQKSRSGAFINTPLDGFLLEKGVEQVVIVGVLTHACVENTARVALDLGYTVFVVDDACATLDASLHENALAAMQVLNANIICTDDIIAH</sequence>
<dbReference type="InterPro" id="IPR000868">
    <property type="entry name" value="Isochorismatase-like_dom"/>
</dbReference>
<evidence type="ECO:0000313" key="3">
    <source>
        <dbReference type="EMBL" id="MCX2979886.1"/>
    </source>
</evidence>
<dbReference type="RefSeq" id="WP_320415544.1">
    <property type="nucleotide sequence ID" value="NZ_SHNN01000001.1"/>
</dbReference>